<dbReference type="PANTHER" id="PTHR33570:SF10">
    <property type="entry name" value="GAMMA-CARBOXYMUCONOLACTONE DECARBOXYLASE"/>
    <property type="match status" value="1"/>
</dbReference>
<reference evidence="2 3" key="1">
    <citation type="submission" date="2018-08" db="EMBL/GenBank/DDBJ databases">
        <title>Erythrobacter zhengii sp.nov., a bacterium isolated from deep-sea sediment.</title>
        <authorList>
            <person name="Fang C."/>
            <person name="Wu Y.-H."/>
            <person name="Sun C."/>
            <person name="Wang H."/>
            <person name="Cheng H."/>
            <person name="Meng F.-X."/>
            <person name="Wang C.-S."/>
            <person name="Xu X.-W."/>
        </authorList>
    </citation>
    <scope>NUCLEOTIDE SEQUENCE [LARGE SCALE GENOMIC DNA]</scope>
    <source>
        <strain evidence="2 3">CCTCC AB 2015396</strain>
    </source>
</reference>
<dbReference type="EMBL" id="QXFM01000123">
    <property type="protein sequence ID" value="RIV82071.1"/>
    <property type="molecule type" value="Genomic_DNA"/>
</dbReference>
<dbReference type="AlphaFoldDB" id="A0A3A1P539"/>
<dbReference type="Gene3D" id="1.20.1290.10">
    <property type="entry name" value="AhpD-like"/>
    <property type="match status" value="1"/>
</dbReference>
<dbReference type="OrthoDB" id="9801400at2"/>
<comment type="caution">
    <text evidence="2">The sequence shown here is derived from an EMBL/GenBank/DDBJ whole genome shotgun (WGS) entry which is preliminary data.</text>
</comment>
<sequence length="135" mass="14837">MVMTDRFERGLENLRRIDGEAGEKVVESLKDISPDLARYTIEYPFADIYARPGLGLREREIATIAALTAMGTAQPQLKVHIQAGLNVGLTKSEIEEIIIQMSVYAGFPAALNGMQAAKEVYSSSDASEFDQDEPN</sequence>
<keyword evidence="3" id="KW-1185">Reference proteome</keyword>
<gene>
    <name evidence="2" type="ORF">D2V17_16095</name>
</gene>
<feature type="domain" description="Carboxymuconolactone decarboxylase-like" evidence="1">
    <location>
        <begin position="34"/>
        <end position="119"/>
    </location>
</feature>
<dbReference type="Pfam" id="PF02627">
    <property type="entry name" value="CMD"/>
    <property type="match status" value="1"/>
</dbReference>
<evidence type="ECO:0000313" key="3">
    <source>
        <dbReference type="Proteomes" id="UP000265366"/>
    </source>
</evidence>
<organism evidence="2 3">
    <name type="scientific">Aurantiacibacter xanthus</name>
    <dbReference type="NCBI Taxonomy" id="1784712"/>
    <lineage>
        <taxon>Bacteria</taxon>
        <taxon>Pseudomonadati</taxon>
        <taxon>Pseudomonadota</taxon>
        <taxon>Alphaproteobacteria</taxon>
        <taxon>Sphingomonadales</taxon>
        <taxon>Erythrobacteraceae</taxon>
        <taxon>Aurantiacibacter</taxon>
    </lineage>
</organism>
<dbReference type="SUPFAM" id="SSF69118">
    <property type="entry name" value="AhpD-like"/>
    <property type="match status" value="1"/>
</dbReference>
<protein>
    <submittedName>
        <fullName evidence="2">Carboxymuconolactone decarboxylase family protein</fullName>
    </submittedName>
</protein>
<dbReference type="InterPro" id="IPR052512">
    <property type="entry name" value="4CMD/NDH-1_regulator"/>
</dbReference>
<dbReference type="Proteomes" id="UP000265366">
    <property type="component" value="Unassembled WGS sequence"/>
</dbReference>
<dbReference type="PANTHER" id="PTHR33570">
    <property type="entry name" value="4-CARBOXYMUCONOLACTONE DECARBOXYLASE FAMILY PROTEIN"/>
    <property type="match status" value="1"/>
</dbReference>
<name>A0A3A1P539_9SPHN</name>
<dbReference type="GO" id="GO:0051920">
    <property type="term" value="F:peroxiredoxin activity"/>
    <property type="evidence" value="ECO:0007669"/>
    <property type="project" value="InterPro"/>
</dbReference>
<accession>A0A3A1P539</accession>
<dbReference type="InterPro" id="IPR029032">
    <property type="entry name" value="AhpD-like"/>
</dbReference>
<dbReference type="InterPro" id="IPR003779">
    <property type="entry name" value="CMD-like"/>
</dbReference>
<evidence type="ECO:0000259" key="1">
    <source>
        <dbReference type="Pfam" id="PF02627"/>
    </source>
</evidence>
<proteinExistence type="predicted"/>
<evidence type="ECO:0000313" key="2">
    <source>
        <dbReference type="EMBL" id="RIV82071.1"/>
    </source>
</evidence>